<evidence type="ECO:0000313" key="3">
    <source>
        <dbReference type="Proteomes" id="UP000629870"/>
    </source>
</evidence>
<protein>
    <submittedName>
        <fullName evidence="2">Uncharacterized protein</fullName>
    </submittedName>
</protein>
<accession>A0ABR6NTR9</accession>
<gene>
    <name evidence="2" type="ORF">HNQ04_002709</name>
</gene>
<feature type="region of interest" description="Disordered" evidence="1">
    <location>
        <begin position="28"/>
        <end position="56"/>
    </location>
</feature>
<dbReference type="EMBL" id="JACHEW010000014">
    <property type="protein sequence ID" value="MBB6017444.1"/>
    <property type="molecule type" value="Genomic_DNA"/>
</dbReference>
<dbReference type="RefSeq" id="WP_170213870.1">
    <property type="nucleotide sequence ID" value="NZ_JACHEW010000014.1"/>
</dbReference>
<keyword evidence="3" id="KW-1185">Reference proteome</keyword>
<evidence type="ECO:0000313" key="2">
    <source>
        <dbReference type="EMBL" id="MBB6017444.1"/>
    </source>
</evidence>
<dbReference type="Proteomes" id="UP000629870">
    <property type="component" value="Unassembled WGS sequence"/>
</dbReference>
<evidence type="ECO:0000256" key="1">
    <source>
        <dbReference type="SAM" id="MobiDB-lite"/>
    </source>
</evidence>
<sequence length="56" mass="6206">MNLVTFHQIALMHHQDLLHAAEQQRAAHLAQQERPATTRPSGVIHLPARSTPCATC</sequence>
<reference evidence="2 3" key="1">
    <citation type="submission" date="2020-08" db="EMBL/GenBank/DDBJ databases">
        <title>Genomic Encyclopedia of Type Strains, Phase IV (KMG-IV): sequencing the most valuable type-strain genomes for metagenomic binning, comparative biology and taxonomic classification.</title>
        <authorList>
            <person name="Goeker M."/>
        </authorList>
    </citation>
    <scope>NUCLEOTIDE SEQUENCE [LARGE SCALE GENOMIC DNA]</scope>
    <source>
        <strain evidence="2 3">DSM 12027</strain>
    </source>
</reference>
<proteinExistence type="predicted"/>
<comment type="caution">
    <text evidence="2">The sequence shown here is derived from an EMBL/GenBank/DDBJ whole genome shotgun (WGS) entry which is preliminary data.</text>
</comment>
<organism evidence="2 3">
    <name type="scientific">Deinococcus radiopugnans ATCC 19172</name>
    <dbReference type="NCBI Taxonomy" id="585398"/>
    <lineage>
        <taxon>Bacteria</taxon>
        <taxon>Thermotogati</taxon>
        <taxon>Deinococcota</taxon>
        <taxon>Deinococci</taxon>
        <taxon>Deinococcales</taxon>
        <taxon>Deinococcaceae</taxon>
        <taxon>Deinococcus</taxon>
    </lineage>
</organism>
<name>A0ABR6NTR9_9DEIO</name>